<dbReference type="PIRSF" id="PIRSF004848">
    <property type="entry name" value="YBL036c_PLPDEIII"/>
    <property type="match status" value="1"/>
</dbReference>
<protein>
    <recommendedName>
        <fullName evidence="2">Pyridoxal phosphate homeostasis protein</fullName>
        <shortName evidence="2">PLP homeostasis protein</shortName>
    </recommendedName>
</protein>
<evidence type="ECO:0000259" key="5">
    <source>
        <dbReference type="Pfam" id="PF01168"/>
    </source>
</evidence>
<comment type="function">
    <text evidence="2">Pyridoxal 5'-phosphate (PLP)-binding protein, which is involved in PLP homeostasis.</text>
</comment>
<dbReference type="PANTHER" id="PTHR10146:SF14">
    <property type="entry name" value="PYRIDOXAL PHOSPHATE HOMEOSTASIS PROTEIN"/>
    <property type="match status" value="1"/>
</dbReference>
<dbReference type="Proteomes" id="UP000186292">
    <property type="component" value="Unassembled WGS sequence"/>
</dbReference>
<name>A0A1N7J0P6_9CORY</name>
<dbReference type="Pfam" id="PF01168">
    <property type="entry name" value="Ala_racemase_N"/>
    <property type="match status" value="1"/>
</dbReference>
<keyword evidence="7" id="KW-1185">Reference proteome</keyword>
<accession>A0A1N7J0P6</accession>
<dbReference type="SUPFAM" id="SSF51419">
    <property type="entry name" value="PLP-binding barrel"/>
    <property type="match status" value="1"/>
</dbReference>
<evidence type="ECO:0000256" key="3">
    <source>
        <dbReference type="PIRSR" id="PIRSR004848-1"/>
    </source>
</evidence>
<dbReference type="GO" id="GO:0030170">
    <property type="term" value="F:pyridoxal phosphate binding"/>
    <property type="evidence" value="ECO:0007669"/>
    <property type="project" value="UniProtKB-UniRule"/>
</dbReference>
<feature type="modified residue" description="N6-(pyridoxal phosphate)lysine" evidence="2 3">
    <location>
        <position position="43"/>
    </location>
</feature>
<gene>
    <name evidence="6" type="ORF">SAMN05444817_10386</name>
</gene>
<evidence type="ECO:0000256" key="4">
    <source>
        <dbReference type="RuleBase" id="RU004514"/>
    </source>
</evidence>
<dbReference type="InterPro" id="IPR029066">
    <property type="entry name" value="PLP-binding_barrel"/>
</dbReference>
<comment type="similarity">
    <text evidence="2 4">Belongs to the pyridoxal phosphate-binding protein YggS/PROSC family.</text>
</comment>
<dbReference type="PANTHER" id="PTHR10146">
    <property type="entry name" value="PROLINE SYNTHETASE CO-TRANSCRIBED BACTERIAL HOMOLOG PROTEIN"/>
    <property type="match status" value="1"/>
</dbReference>
<reference evidence="7" key="1">
    <citation type="submission" date="2017-01" db="EMBL/GenBank/DDBJ databases">
        <authorList>
            <person name="Varghese N."/>
            <person name="Submissions S."/>
        </authorList>
    </citation>
    <scope>NUCLEOTIDE SEQUENCE [LARGE SCALE GENOMIC DNA]</scope>
    <source>
        <strain evidence="7">DSM 44531</strain>
    </source>
</reference>
<organism evidence="6 7">
    <name type="scientific">Corynebacterium appendicis CIP 107643</name>
    <dbReference type="NCBI Taxonomy" id="1161099"/>
    <lineage>
        <taxon>Bacteria</taxon>
        <taxon>Bacillati</taxon>
        <taxon>Actinomycetota</taxon>
        <taxon>Actinomycetes</taxon>
        <taxon>Mycobacteriales</taxon>
        <taxon>Corynebacteriaceae</taxon>
        <taxon>Corynebacterium</taxon>
    </lineage>
</organism>
<feature type="domain" description="Alanine racemase N-terminal" evidence="5">
    <location>
        <begin position="23"/>
        <end position="243"/>
    </location>
</feature>
<evidence type="ECO:0000256" key="2">
    <source>
        <dbReference type="HAMAP-Rule" id="MF_02087"/>
    </source>
</evidence>
<dbReference type="NCBIfam" id="TIGR00044">
    <property type="entry name" value="YggS family pyridoxal phosphate-dependent enzyme"/>
    <property type="match status" value="1"/>
</dbReference>
<dbReference type="Gene3D" id="3.20.20.10">
    <property type="entry name" value="Alanine racemase"/>
    <property type="match status" value="1"/>
</dbReference>
<dbReference type="InterPro" id="IPR011078">
    <property type="entry name" value="PyrdxlP_homeostasis"/>
</dbReference>
<dbReference type="InterPro" id="IPR001608">
    <property type="entry name" value="Ala_racemase_N"/>
</dbReference>
<comment type="cofactor">
    <cofactor evidence="3">
        <name>pyridoxal 5'-phosphate</name>
        <dbReference type="ChEBI" id="CHEBI:597326"/>
    </cofactor>
</comment>
<sequence>MEFTDERRDEIAAKWESLQVEVRAAEEKAGREPGSVSILPVTKFHPAADVGVLADLGIELVGENREQEARGKVDELAEAGIEMRFAMIGQIQSKKANAVARWASEVHSVDSVKLANGLDRGMGLALERGDRTADTLPCLIQLSFDNDANRGGVPRDDVALLDDVVAAVENAEHLFFSGFMVVPPREAVPGEVFAAARSICDAYAEKLGRDLRLSAGMSGDFAEAIAHGSTVVRVGTGLLGARPVG</sequence>
<dbReference type="HAMAP" id="MF_02087">
    <property type="entry name" value="PLP_homeostasis"/>
    <property type="match status" value="1"/>
</dbReference>
<dbReference type="AlphaFoldDB" id="A0A1N7J0P6"/>
<evidence type="ECO:0000313" key="7">
    <source>
        <dbReference type="Proteomes" id="UP000186292"/>
    </source>
</evidence>
<evidence type="ECO:0000256" key="1">
    <source>
        <dbReference type="ARBA" id="ARBA00022898"/>
    </source>
</evidence>
<keyword evidence="1 2" id="KW-0663">Pyridoxal phosphate</keyword>
<dbReference type="RefSeq" id="WP_076598717.1">
    <property type="nucleotide sequence ID" value="NZ_CP046976.1"/>
</dbReference>
<dbReference type="STRING" id="1161099.SAMN05444817_10386"/>
<proteinExistence type="inferred from homology"/>
<dbReference type="EMBL" id="FTOF01000003">
    <property type="protein sequence ID" value="SIS42938.1"/>
    <property type="molecule type" value="Genomic_DNA"/>
</dbReference>
<evidence type="ECO:0000313" key="6">
    <source>
        <dbReference type="EMBL" id="SIS42938.1"/>
    </source>
</evidence>